<feature type="transmembrane region" description="Helical" evidence="1">
    <location>
        <begin position="9"/>
        <end position="27"/>
    </location>
</feature>
<dbReference type="Pfam" id="PF02470">
    <property type="entry name" value="MlaD"/>
    <property type="match status" value="1"/>
</dbReference>
<protein>
    <submittedName>
        <fullName evidence="3">MCE family protein</fullName>
    </submittedName>
</protein>
<name>A0AAE3H2I2_9BACT</name>
<reference evidence="3 4" key="1">
    <citation type="submission" date="2018-11" db="EMBL/GenBank/DDBJ databases">
        <title>Novel bacteria species description.</title>
        <authorList>
            <person name="Han J.-H."/>
        </authorList>
    </citation>
    <scope>NUCLEOTIDE SEQUENCE [LARGE SCALE GENOMIC DNA]</scope>
    <source>
        <strain evidence="3 4">KCTC23259</strain>
    </source>
</reference>
<accession>A0AAE3H2I2</accession>
<evidence type="ECO:0000313" key="4">
    <source>
        <dbReference type="Proteomes" id="UP001204144"/>
    </source>
</evidence>
<keyword evidence="1" id="KW-0472">Membrane</keyword>
<dbReference type="AlphaFoldDB" id="A0AAE3H2I2"/>
<keyword evidence="4" id="KW-1185">Reference proteome</keyword>
<dbReference type="RefSeq" id="WP_255037642.1">
    <property type="nucleotide sequence ID" value="NZ_RJUF01000044.1"/>
</dbReference>
<proteinExistence type="predicted"/>
<dbReference type="EMBL" id="RJUF01000044">
    <property type="protein sequence ID" value="MCP9763879.1"/>
    <property type="molecule type" value="Genomic_DNA"/>
</dbReference>
<keyword evidence="1" id="KW-0812">Transmembrane</keyword>
<evidence type="ECO:0000259" key="2">
    <source>
        <dbReference type="Pfam" id="PF02470"/>
    </source>
</evidence>
<dbReference type="PANTHER" id="PTHR33371:SF4">
    <property type="entry name" value="INTERMEMBRANE PHOSPHOLIPID TRANSPORT SYSTEM BINDING PROTEIN MLAD"/>
    <property type="match status" value="1"/>
</dbReference>
<organism evidence="3 4">
    <name type="scientific">Lacihabitans soyangensis</name>
    <dbReference type="NCBI Taxonomy" id="869394"/>
    <lineage>
        <taxon>Bacteria</taxon>
        <taxon>Pseudomonadati</taxon>
        <taxon>Bacteroidota</taxon>
        <taxon>Cytophagia</taxon>
        <taxon>Cytophagales</taxon>
        <taxon>Leadbetterellaceae</taxon>
        <taxon>Lacihabitans</taxon>
    </lineage>
</organism>
<evidence type="ECO:0000313" key="3">
    <source>
        <dbReference type="EMBL" id="MCP9763879.1"/>
    </source>
</evidence>
<gene>
    <name evidence="3" type="ORF">EGI31_13030</name>
</gene>
<feature type="domain" description="Mce/MlaD" evidence="2">
    <location>
        <begin position="36"/>
        <end position="110"/>
    </location>
</feature>
<evidence type="ECO:0000256" key="1">
    <source>
        <dbReference type="SAM" id="Phobius"/>
    </source>
</evidence>
<dbReference type="InterPro" id="IPR003399">
    <property type="entry name" value="Mce/MlaD"/>
</dbReference>
<keyword evidence="1" id="KW-1133">Transmembrane helix</keyword>
<dbReference type="Proteomes" id="UP001204144">
    <property type="component" value="Unassembled WGS sequence"/>
</dbReference>
<dbReference type="PANTHER" id="PTHR33371">
    <property type="entry name" value="INTERMEMBRANE PHOSPHOLIPID TRANSPORT SYSTEM BINDING PROTEIN MLAD-RELATED"/>
    <property type="match status" value="1"/>
</dbReference>
<sequence>MNFKREAKVGLLGLIGIVIFYFGFSYLKGSDLFSTTQSYRVYYKDVMGLEVSNPVTYSGVVVGRVLGMKPDYEKDRVEVTLAIKKEVKLTSNTLVLLSDDGLIGGKLLKLKIQAGEKAQSGQELKGEIESGLMQMMQTKLDPTLKNVDSLTVTLTKVVGEFAQTGQALKVLLASATTSTAGVNGIIANNSKNLSAITGNAAVLTQNLNTLTKSLDAQLKPILEKTGSFTDSLSQVKLGSTVNSLNATIKDLQGVVNGINEGKGTLGKLAGNDSLYVNLDKTAASLNMLLSDMKSNPRRYVHFSLFGGKDKTKK</sequence>
<dbReference type="InterPro" id="IPR052336">
    <property type="entry name" value="MlaD_Phospholipid_Transporter"/>
</dbReference>
<comment type="caution">
    <text evidence="3">The sequence shown here is derived from an EMBL/GenBank/DDBJ whole genome shotgun (WGS) entry which is preliminary data.</text>
</comment>